<dbReference type="PROSITE" id="PS50878">
    <property type="entry name" value="RT_POL"/>
    <property type="match status" value="1"/>
</dbReference>
<comment type="caution">
    <text evidence="2">The sequence shown here is derived from an EMBL/GenBank/DDBJ whole genome shotgun (WGS) entry which is preliminary data.</text>
</comment>
<protein>
    <recommendedName>
        <fullName evidence="1">Reverse transcriptase domain-containing protein</fullName>
    </recommendedName>
</protein>
<reference evidence="2" key="1">
    <citation type="submission" date="2021-03" db="EMBL/GenBank/DDBJ databases">
        <title>Draft genome sequence of rust myrtle Austropuccinia psidii MF-1, a brazilian biotype.</title>
        <authorList>
            <person name="Quecine M.C."/>
            <person name="Pachon D.M.R."/>
            <person name="Bonatelli M.L."/>
            <person name="Correr F.H."/>
            <person name="Franceschini L.M."/>
            <person name="Leite T.F."/>
            <person name="Margarido G.R.A."/>
            <person name="Almeida C.A."/>
            <person name="Ferrarezi J.A."/>
            <person name="Labate C.A."/>
        </authorList>
    </citation>
    <scope>NUCLEOTIDE SEQUENCE</scope>
    <source>
        <strain evidence="2">MF-1</strain>
    </source>
</reference>
<dbReference type="OrthoDB" id="3044497at2759"/>
<feature type="domain" description="Reverse transcriptase" evidence="1">
    <location>
        <begin position="1"/>
        <end position="140"/>
    </location>
</feature>
<dbReference type="PANTHER" id="PTHR33481">
    <property type="entry name" value="REVERSE TRANSCRIPTASE"/>
    <property type="match status" value="1"/>
</dbReference>
<gene>
    <name evidence="2" type="ORF">O181_040686</name>
</gene>
<keyword evidence="3" id="KW-1185">Reference proteome</keyword>
<evidence type="ECO:0000259" key="1">
    <source>
        <dbReference type="PROSITE" id="PS50878"/>
    </source>
</evidence>
<dbReference type="AlphaFoldDB" id="A0A9Q3DBT0"/>
<dbReference type="Proteomes" id="UP000765509">
    <property type="component" value="Unassembled WGS sequence"/>
</dbReference>
<evidence type="ECO:0000313" key="3">
    <source>
        <dbReference type="Proteomes" id="UP000765509"/>
    </source>
</evidence>
<evidence type="ECO:0000313" key="2">
    <source>
        <dbReference type="EMBL" id="MBW0500971.1"/>
    </source>
</evidence>
<dbReference type="Pfam" id="PF00078">
    <property type="entry name" value="RVT_1"/>
    <property type="match status" value="1"/>
</dbReference>
<dbReference type="InterPro" id="IPR000477">
    <property type="entry name" value="RT_dom"/>
</dbReference>
<sequence>MLSTWIHHKWREKKLIVGAFLDVKSAYPTVYRERLIHSLRIKSFPPYLYLIIDSFLANRSTKIWLDKYTLQEFKIPNGLPQGSPLLVTLYLLYNSNLLIPGPPSLVKEAISLAYVDDVTHLLAETSLKKGLKQLEKALQH</sequence>
<accession>A0A9Q3DBT0</accession>
<dbReference type="EMBL" id="AVOT02016086">
    <property type="protein sequence ID" value="MBW0500971.1"/>
    <property type="molecule type" value="Genomic_DNA"/>
</dbReference>
<proteinExistence type="predicted"/>
<name>A0A9Q3DBT0_9BASI</name>
<dbReference type="PANTHER" id="PTHR33481:SF1">
    <property type="entry name" value="ENDONUCLEASE_EXONUCLEASE_PHOSPHATASE DOMAIN-CONTAINING PROTEIN-RELATED"/>
    <property type="match status" value="1"/>
</dbReference>
<organism evidence="2 3">
    <name type="scientific">Austropuccinia psidii MF-1</name>
    <dbReference type="NCBI Taxonomy" id="1389203"/>
    <lineage>
        <taxon>Eukaryota</taxon>
        <taxon>Fungi</taxon>
        <taxon>Dikarya</taxon>
        <taxon>Basidiomycota</taxon>
        <taxon>Pucciniomycotina</taxon>
        <taxon>Pucciniomycetes</taxon>
        <taxon>Pucciniales</taxon>
        <taxon>Sphaerophragmiaceae</taxon>
        <taxon>Austropuccinia</taxon>
    </lineage>
</organism>